<organism evidence="1 2">
    <name type="scientific">Chryseobacterium shigense</name>
    <dbReference type="NCBI Taxonomy" id="297244"/>
    <lineage>
        <taxon>Bacteria</taxon>
        <taxon>Pseudomonadati</taxon>
        <taxon>Bacteroidota</taxon>
        <taxon>Flavobacteriia</taxon>
        <taxon>Flavobacteriales</taxon>
        <taxon>Weeksellaceae</taxon>
        <taxon>Chryseobacterium group</taxon>
        <taxon>Chryseobacterium</taxon>
    </lineage>
</organism>
<name>A0A841NHR0_9FLAO</name>
<proteinExistence type="predicted"/>
<accession>A0A841NHR0</accession>
<protein>
    <submittedName>
        <fullName evidence="1">Uncharacterized protein</fullName>
    </submittedName>
</protein>
<dbReference type="RefSeq" id="WP_184167683.1">
    <property type="nucleotide sequence ID" value="NZ_JACHLC010000009.1"/>
</dbReference>
<dbReference type="AlphaFoldDB" id="A0A841NHR0"/>
<dbReference type="EMBL" id="JACHLC010000009">
    <property type="protein sequence ID" value="MBB6372740.1"/>
    <property type="molecule type" value="Genomic_DNA"/>
</dbReference>
<dbReference type="Proteomes" id="UP000589738">
    <property type="component" value="Unassembled WGS sequence"/>
</dbReference>
<reference evidence="1 2" key="1">
    <citation type="submission" date="2020-08" db="EMBL/GenBank/DDBJ databases">
        <title>Functional genomics of gut bacteria from endangered species of beetles.</title>
        <authorList>
            <person name="Carlos-Shanley C."/>
        </authorList>
    </citation>
    <scope>NUCLEOTIDE SEQUENCE [LARGE SCALE GENOMIC DNA]</scope>
    <source>
        <strain evidence="1 2">S00136</strain>
    </source>
</reference>
<evidence type="ECO:0000313" key="1">
    <source>
        <dbReference type="EMBL" id="MBB6372740.1"/>
    </source>
</evidence>
<comment type="caution">
    <text evidence="1">The sequence shown here is derived from an EMBL/GenBank/DDBJ whole genome shotgun (WGS) entry which is preliminary data.</text>
</comment>
<gene>
    <name evidence="1" type="ORF">HNP36_003858</name>
</gene>
<evidence type="ECO:0000313" key="2">
    <source>
        <dbReference type="Proteomes" id="UP000589738"/>
    </source>
</evidence>
<sequence>MIKTEFGTFDGDKWESISQICFKQNFREEGYQEVKATPGDYGIEGFTRTGKVFQCYCPDELYSNSELYIKHRDKITTDLNKLKTYESQLKKFLGETKINKWYFVTPIYGKNDIVSHCTSKRDEVKSWGLSIVDNDNFEVIFEDINFLHPHLALALDATNQKINLSPNQSVTETDKLKWKGKQISLVKNAQRKHSLRFDGTTPDVDKKVDRLTELTIASFLEGNILLRIWQNEYPTEYEKFLSIVSLIENEVIEKCMFPTQDKNELYFSFKSLVEEKLNVAFPKLEQEMIMNLTNQVLADWILRCPINFE</sequence>
<keyword evidence="2" id="KW-1185">Reference proteome</keyword>